<dbReference type="RefSeq" id="XP_022083035.1">
    <property type="nucleotide sequence ID" value="XM_022227343.1"/>
</dbReference>
<accession>A0A8B7XQC6</accession>
<evidence type="ECO:0000259" key="1">
    <source>
        <dbReference type="Pfam" id="PF13910"/>
    </source>
</evidence>
<keyword evidence="2" id="KW-1185">Reference proteome</keyword>
<sequence>MTTCLSPKKHRLVCDLGALVSPTLQQEDSGWLSHFKEEAGLLLWSCITTDGVNIDSGLITTESTYEDHVVHLAPYCHSVHEWALCLGSEDIQDRYEKHFEWTGNAKLFLDCFSMARSSRGVDTSLSILLSTAALERALGDVFLLKSNDPCPAMLKNLLATQELVDTFGESAISLLRILIGPPVSLNLRNILWHGFAAPDEIPQRYSTFLLIVTASLGQLLEELNIPSSSIPHREPLLLPQIDTEVFKQTFPDIHVTDLDHLLELFSTSQFFHKPMLPYCKEALDYFRAERYGITCVLLLPQLENGVRFLFAEANDCPERILTAESEYFTTFDEMLCPHMSDETVHNVLIPTLGDSYMEMLLDILAHPEGPRLRDHISHGELDLQSMTRATAGHIISICAAYCLRDCQNQSLLHVPMLKRIRLVAEEYQSLFHPTSLLKRELLTFLESLSRWIGISRPEGEDLGYQTWSGTDTGGSLACDAARSVLAVQYGMPAAMEDIYQSVVMPFTDQEPLVKCISESTVKTLFRPRRELEVTSLLRRIVVHCVAVCRNVREMAELRYQQYLAKDLRSRQRANYTRLLNCVPRVSCGLRLIALILLCQLRSLHSIACLASKEAELLLKFLKFVLRCAENLNSLTSPEKNKWDECCDLTDSLQQRVKAFFAKLDKAQPST</sequence>
<dbReference type="RefSeq" id="XP_022083031.1">
    <property type="nucleotide sequence ID" value="XM_022227339.1"/>
</dbReference>
<dbReference type="OMA" id="QRGEVCW"/>
<dbReference type="Proteomes" id="UP000694845">
    <property type="component" value="Unplaced"/>
</dbReference>
<reference evidence="3 4" key="1">
    <citation type="submission" date="2025-04" db="UniProtKB">
        <authorList>
            <consortium name="RefSeq"/>
        </authorList>
    </citation>
    <scope>IDENTIFICATION</scope>
</reference>
<evidence type="ECO:0000313" key="5">
    <source>
        <dbReference type="RefSeq" id="XP_022083030.1"/>
    </source>
</evidence>
<dbReference type="RefSeq" id="XP_022083032.1">
    <property type="nucleotide sequence ID" value="XM_022227340.1"/>
</dbReference>
<evidence type="ECO:0000313" key="3">
    <source>
        <dbReference type="RefSeq" id="XP_022083028.1"/>
    </source>
</evidence>
<dbReference type="CTD" id="55780"/>
<proteinExistence type="predicted"/>
<dbReference type="PANTHER" id="PTHR31701:SF2">
    <property type="entry name" value="ENDOPLASMIC RETICULUM MEMBRANE-ASSOCIATED RNA DEGRADATION PROTEIN"/>
    <property type="match status" value="1"/>
</dbReference>
<evidence type="ECO:0000313" key="9">
    <source>
        <dbReference type="RefSeq" id="XP_022083034.1"/>
    </source>
</evidence>
<dbReference type="RefSeq" id="XP_022083033.1">
    <property type="nucleotide sequence ID" value="XM_022227341.1"/>
</dbReference>
<dbReference type="InterPro" id="IPR039635">
    <property type="entry name" value="ERMARD"/>
</dbReference>
<dbReference type="InterPro" id="IPR025209">
    <property type="entry name" value="DUF4209"/>
</dbReference>
<dbReference type="RefSeq" id="XP_022083030.1">
    <property type="nucleotide sequence ID" value="XM_022227338.1"/>
</dbReference>
<evidence type="ECO:0000313" key="2">
    <source>
        <dbReference type="Proteomes" id="UP000694845"/>
    </source>
</evidence>
<dbReference type="GeneID" id="110975148"/>
<dbReference type="AlphaFoldDB" id="A0A8B7XQC6"/>
<dbReference type="KEGG" id="aplc:110975148"/>
<dbReference type="PANTHER" id="PTHR31701">
    <property type="entry name" value="ENDOPLASMIC RETICULUM MEMBRANE-ASSOCIATED RNA DEGRADATION PROTEIN"/>
    <property type="match status" value="1"/>
</dbReference>
<name>A0A8B7XQC6_ACAPL</name>
<dbReference type="Pfam" id="PF13910">
    <property type="entry name" value="DUF4209"/>
    <property type="match status" value="1"/>
</dbReference>
<feature type="domain" description="DUF4209" evidence="1">
    <location>
        <begin position="134"/>
        <end position="215"/>
    </location>
</feature>
<dbReference type="RefSeq" id="XP_022083034.1">
    <property type="nucleotide sequence ID" value="XM_022227342.1"/>
</dbReference>
<evidence type="ECO:0000313" key="7">
    <source>
        <dbReference type="RefSeq" id="XP_022083032.1"/>
    </source>
</evidence>
<dbReference type="RefSeq" id="XP_022083029.1">
    <property type="nucleotide sequence ID" value="XM_022227337.1"/>
</dbReference>
<dbReference type="OrthoDB" id="49386at2759"/>
<evidence type="ECO:0000313" key="4">
    <source>
        <dbReference type="RefSeq" id="XP_022083029.1"/>
    </source>
</evidence>
<evidence type="ECO:0000313" key="6">
    <source>
        <dbReference type="RefSeq" id="XP_022083031.1"/>
    </source>
</evidence>
<organism evidence="2 4">
    <name type="scientific">Acanthaster planci</name>
    <name type="common">Crown-of-thorns starfish</name>
    <dbReference type="NCBI Taxonomy" id="133434"/>
    <lineage>
        <taxon>Eukaryota</taxon>
        <taxon>Metazoa</taxon>
        <taxon>Echinodermata</taxon>
        <taxon>Eleutherozoa</taxon>
        <taxon>Asterozoa</taxon>
        <taxon>Asteroidea</taxon>
        <taxon>Valvatacea</taxon>
        <taxon>Valvatida</taxon>
        <taxon>Acanthasteridae</taxon>
        <taxon>Acanthaster</taxon>
    </lineage>
</organism>
<evidence type="ECO:0000313" key="10">
    <source>
        <dbReference type="RefSeq" id="XP_022083035.1"/>
    </source>
</evidence>
<protein>
    <submittedName>
        <fullName evidence="3 4">Endoplasmic reticulum membrane-associated RNA degradation protein-like</fullName>
    </submittedName>
</protein>
<gene>
    <name evidence="3 4 5 6 7 8 9 10" type="primary">LOC110975148</name>
</gene>
<dbReference type="RefSeq" id="XP_022083028.1">
    <property type="nucleotide sequence ID" value="XM_022227336.1"/>
</dbReference>
<evidence type="ECO:0000313" key="8">
    <source>
        <dbReference type="RefSeq" id="XP_022083033.1"/>
    </source>
</evidence>